<dbReference type="GO" id="GO:0003677">
    <property type="term" value="F:DNA binding"/>
    <property type="evidence" value="ECO:0007669"/>
    <property type="project" value="InterPro"/>
</dbReference>
<evidence type="ECO:0000313" key="1">
    <source>
        <dbReference type="EMBL" id="GAH23280.1"/>
    </source>
</evidence>
<dbReference type="InterPro" id="IPR008921">
    <property type="entry name" value="DNA_pol3_clamp-load_cplx_C"/>
</dbReference>
<dbReference type="Gene3D" id="1.20.272.10">
    <property type="match status" value="1"/>
</dbReference>
<sequence>INIIKSIFDKGYSVMDILDSYFNFIKITPILNEFEKYRCIKIICAYICRFHTQHEDEIELIFLTHDLLNNK</sequence>
<gene>
    <name evidence="1" type="ORF">S01H4_65162</name>
</gene>
<protein>
    <submittedName>
        <fullName evidence="1">Uncharacterized protein</fullName>
    </submittedName>
</protein>
<dbReference type="GO" id="GO:0006260">
    <property type="term" value="P:DNA replication"/>
    <property type="evidence" value="ECO:0007669"/>
    <property type="project" value="InterPro"/>
</dbReference>
<comment type="caution">
    <text evidence="1">The sequence shown here is derived from an EMBL/GenBank/DDBJ whole genome shotgun (WGS) entry which is preliminary data.</text>
</comment>
<feature type="non-terminal residue" evidence="1">
    <location>
        <position position="1"/>
    </location>
</feature>
<dbReference type="EMBL" id="BART01039771">
    <property type="protein sequence ID" value="GAH23280.1"/>
    <property type="molecule type" value="Genomic_DNA"/>
</dbReference>
<dbReference type="SUPFAM" id="SSF48019">
    <property type="entry name" value="post-AAA+ oligomerization domain-like"/>
    <property type="match status" value="1"/>
</dbReference>
<name>X1ESI6_9ZZZZ</name>
<reference evidence="1" key="1">
    <citation type="journal article" date="2014" name="Front. Microbiol.">
        <title>High frequency of phylogenetically diverse reductive dehalogenase-homologous genes in deep subseafloor sedimentary metagenomes.</title>
        <authorList>
            <person name="Kawai M."/>
            <person name="Futagami T."/>
            <person name="Toyoda A."/>
            <person name="Takaki Y."/>
            <person name="Nishi S."/>
            <person name="Hori S."/>
            <person name="Arai W."/>
            <person name="Tsubouchi T."/>
            <person name="Morono Y."/>
            <person name="Uchiyama I."/>
            <person name="Ito T."/>
            <person name="Fujiyama A."/>
            <person name="Inagaki F."/>
            <person name="Takami H."/>
        </authorList>
    </citation>
    <scope>NUCLEOTIDE SEQUENCE</scope>
    <source>
        <strain evidence="1">Expedition CK06-06</strain>
    </source>
</reference>
<organism evidence="1">
    <name type="scientific">marine sediment metagenome</name>
    <dbReference type="NCBI Taxonomy" id="412755"/>
    <lineage>
        <taxon>unclassified sequences</taxon>
        <taxon>metagenomes</taxon>
        <taxon>ecological metagenomes</taxon>
    </lineage>
</organism>
<dbReference type="AlphaFoldDB" id="X1ESI6"/>
<proteinExistence type="predicted"/>
<accession>X1ESI6</accession>